<proteinExistence type="predicted"/>
<dbReference type="Proteomes" id="UP000027931">
    <property type="component" value="Unassembled WGS sequence"/>
</dbReference>
<dbReference type="Pfam" id="PF12571">
    <property type="entry name" value="Phage_tail_fib"/>
    <property type="match status" value="1"/>
</dbReference>
<organism evidence="2 3">
    <name type="scientific">Tumebacillus flagellatus</name>
    <dbReference type="NCBI Taxonomy" id="1157490"/>
    <lineage>
        <taxon>Bacteria</taxon>
        <taxon>Bacillati</taxon>
        <taxon>Bacillota</taxon>
        <taxon>Bacilli</taxon>
        <taxon>Bacillales</taxon>
        <taxon>Alicyclobacillaceae</taxon>
        <taxon>Tumebacillus</taxon>
    </lineage>
</organism>
<dbReference type="STRING" id="1157490.EL26_01690"/>
<dbReference type="AlphaFoldDB" id="A0A074MGB1"/>
<accession>A0A074MGB1</accession>
<comment type="caution">
    <text evidence="2">The sequence shown here is derived from an EMBL/GenBank/DDBJ whole genome shotgun (WGS) entry which is preliminary data.</text>
</comment>
<evidence type="ECO:0000259" key="1">
    <source>
        <dbReference type="Pfam" id="PF12571"/>
    </source>
</evidence>
<protein>
    <recommendedName>
        <fullName evidence="1">Phage tail fibre protein N-terminal domain-containing protein</fullName>
    </recommendedName>
</protein>
<dbReference type="OrthoDB" id="1624444at2"/>
<dbReference type="eggNOG" id="COG5301">
    <property type="taxonomic scope" value="Bacteria"/>
</dbReference>
<dbReference type="InterPro" id="IPR022225">
    <property type="entry name" value="Phage_tail_fibre_N"/>
</dbReference>
<sequence length="305" mass="31518">MSSFGGINLTNRGRALQLKAQAGTQIKYTRISVGDGQLGGRSPLDLNALISEKKSLAINKCKLQLDGTAVVGAVLSNQDVQAGFYWREVGVYALDPDAGEILFCYANGGTTAEYIPATGGPEVVEKQIDIVTIVGNATNVTAVLDKSLLFASAQDLQAHVGDKSNPHGVTAAQVCAIPEAMRGEPGGVAALDEDGLLIPDQFPPPSAYGALPAGVWNQSVRIDPAYEMSSDTRSVSVTNGTNGLISGVTVTDPTSNNATVAANSLAYGSNGLVSKVTTTVGAHKKTVTINYGSNGLFSGLTKTFV</sequence>
<name>A0A074MGB1_9BACL</name>
<reference evidence="2 3" key="1">
    <citation type="journal article" date="2013" name="Int. J. Syst. Evol. Microbiol.">
        <title>Tumebacillus flagellatus sp. nov., an alpha-amylase/pullulanase-producing bacterium isolated from cassava wastewater.</title>
        <authorList>
            <person name="Wang Q."/>
            <person name="Xie N."/>
            <person name="Qin Y."/>
            <person name="Shen N."/>
            <person name="Zhu J."/>
            <person name="Mi H."/>
            <person name="Huang R."/>
        </authorList>
    </citation>
    <scope>NUCLEOTIDE SEQUENCE [LARGE SCALE GENOMIC DNA]</scope>
    <source>
        <strain evidence="2 3">GST4</strain>
    </source>
</reference>
<dbReference type="EMBL" id="JMIR01000002">
    <property type="protein sequence ID" value="KEO84747.1"/>
    <property type="molecule type" value="Genomic_DNA"/>
</dbReference>
<evidence type="ECO:0000313" key="2">
    <source>
        <dbReference type="EMBL" id="KEO84747.1"/>
    </source>
</evidence>
<dbReference type="RefSeq" id="WP_052035865.1">
    <property type="nucleotide sequence ID" value="NZ_JMIR01000002.1"/>
</dbReference>
<feature type="domain" description="Phage tail fibre protein N-terminal" evidence="1">
    <location>
        <begin position="9"/>
        <end position="153"/>
    </location>
</feature>
<gene>
    <name evidence="2" type="ORF">EL26_01690</name>
</gene>
<evidence type="ECO:0000313" key="3">
    <source>
        <dbReference type="Proteomes" id="UP000027931"/>
    </source>
</evidence>
<keyword evidence="3" id="KW-1185">Reference proteome</keyword>